<organism evidence="6 7">
    <name type="scientific">Channa argus</name>
    <name type="common">Northern snakehead</name>
    <name type="synonym">Ophicephalus argus</name>
    <dbReference type="NCBI Taxonomy" id="215402"/>
    <lineage>
        <taxon>Eukaryota</taxon>
        <taxon>Metazoa</taxon>
        <taxon>Chordata</taxon>
        <taxon>Craniata</taxon>
        <taxon>Vertebrata</taxon>
        <taxon>Euteleostomi</taxon>
        <taxon>Actinopterygii</taxon>
        <taxon>Neopterygii</taxon>
        <taxon>Teleostei</taxon>
        <taxon>Neoteleostei</taxon>
        <taxon>Acanthomorphata</taxon>
        <taxon>Anabantaria</taxon>
        <taxon>Anabantiformes</taxon>
        <taxon>Channoidei</taxon>
        <taxon>Channidae</taxon>
        <taxon>Channa</taxon>
    </lineage>
</organism>
<keyword evidence="4" id="KW-0732">Signal</keyword>
<dbReference type="Pfam" id="PF07686">
    <property type="entry name" value="V-set"/>
    <property type="match status" value="1"/>
</dbReference>
<evidence type="ECO:0000256" key="4">
    <source>
        <dbReference type="SAM" id="SignalP"/>
    </source>
</evidence>
<comment type="subcellular location">
    <subcellularLocation>
        <location evidence="1">Membrane</location>
    </subcellularLocation>
</comment>
<dbReference type="GO" id="GO:0001817">
    <property type="term" value="P:regulation of cytokine production"/>
    <property type="evidence" value="ECO:0007669"/>
    <property type="project" value="TreeGrafter"/>
</dbReference>
<keyword evidence="3" id="KW-0393">Immunoglobulin domain</keyword>
<dbReference type="AlphaFoldDB" id="A0A6G1Q729"/>
<evidence type="ECO:0000313" key="6">
    <source>
        <dbReference type="EMBL" id="KAF3698322.1"/>
    </source>
</evidence>
<reference evidence="7" key="2">
    <citation type="submission" date="2019-02" db="EMBL/GenBank/DDBJ databases">
        <title>Opniocepnalus argus Var Kimnra genome.</title>
        <authorList>
            <person name="Zhou C."/>
            <person name="Xiao S."/>
        </authorList>
    </citation>
    <scope>NUCLEOTIDE SEQUENCE [LARGE SCALE GENOMIC DNA]</scope>
</reference>
<proteinExistence type="predicted"/>
<dbReference type="Gene3D" id="2.60.40.10">
    <property type="entry name" value="Immunoglobulins"/>
    <property type="match status" value="1"/>
</dbReference>
<feature type="signal peptide" evidence="4">
    <location>
        <begin position="1"/>
        <end position="22"/>
    </location>
</feature>
<keyword evidence="2" id="KW-0472">Membrane</keyword>
<evidence type="ECO:0000256" key="3">
    <source>
        <dbReference type="ARBA" id="ARBA00023319"/>
    </source>
</evidence>
<dbReference type="InterPro" id="IPR003599">
    <property type="entry name" value="Ig_sub"/>
</dbReference>
<dbReference type="InterPro" id="IPR050504">
    <property type="entry name" value="IgSF_BTN/MOG"/>
</dbReference>
<dbReference type="InterPro" id="IPR013106">
    <property type="entry name" value="Ig_V-set"/>
</dbReference>
<gene>
    <name evidence="6" type="ORF">EXN66_Car014003</name>
</gene>
<dbReference type="GO" id="GO:0005102">
    <property type="term" value="F:signaling receptor binding"/>
    <property type="evidence" value="ECO:0007669"/>
    <property type="project" value="TreeGrafter"/>
</dbReference>
<dbReference type="EMBL" id="CM015724">
    <property type="protein sequence ID" value="KAF3698322.1"/>
    <property type="molecule type" value="Genomic_DNA"/>
</dbReference>
<accession>A0A6G1Q729</accession>
<dbReference type="SUPFAM" id="SSF48726">
    <property type="entry name" value="Immunoglobulin"/>
    <property type="match status" value="1"/>
</dbReference>
<dbReference type="GO" id="GO:0050852">
    <property type="term" value="P:T cell receptor signaling pathway"/>
    <property type="evidence" value="ECO:0007669"/>
    <property type="project" value="TreeGrafter"/>
</dbReference>
<evidence type="ECO:0000313" key="7">
    <source>
        <dbReference type="Proteomes" id="UP000503349"/>
    </source>
</evidence>
<dbReference type="InterPro" id="IPR013783">
    <property type="entry name" value="Ig-like_fold"/>
</dbReference>
<sequence length="160" mass="17891">MFSSKCTFCVCLLTCLLNGSVSKVKTVQPRDDVLLLCQGPRGADIIFVSWIRPDLESEGSVFFFRDDLTYEAYQHPAFHGRVELRDPQMKDGDVSLILKNVTINDTGTYECYVRIKGNSPQLVNSVHLKVKFSGAAEHGGDKYGHLRLLVFMTLVVVGVF</sequence>
<dbReference type="SMART" id="SM00409">
    <property type="entry name" value="IG"/>
    <property type="match status" value="1"/>
</dbReference>
<evidence type="ECO:0000256" key="2">
    <source>
        <dbReference type="ARBA" id="ARBA00023136"/>
    </source>
</evidence>
<dbReference type="PROSITE" id="PS50835">
    <property type="entry name" value="IG_LIKE"/>
    <property type="match status" value="1"/>
</dbReference>
<evidence type="ECO:0000256" key="1">
    <source>
        <dbReference type="ARBA" id="ARBA00004370"/>
    </source>
</evidence>
<dbReference type="GO" id="GO:0009897">
    <property type="term" value="C:external side of plasma membrane"/>
    <property type="evidence" value="ECO:0007669"/>
    <property type="project" value="TreeGrafter"/>
</dbReference>
<reference evidence="6 7" key="1">
    <citation type="submission" date="2019-02" db="EMBL/GenBank/DDBJ databases">
        <title>Opniocepnalus argus genome.</title>
        <authorList>
            <person name="Zhou C."/>
            <person name="Xiao S."/>
        </authorList>
    </citation>
    <scope>NUCLEOTIDE SEQUENCE [LARGE SCALE GENOMIC DNA]</scope>
    <source>
        <strain evidence="6">OARG1902GOOAL</strain>
        <tissue evidence="6">Muscle</tissue>
    </source>
</reference>
<dbReference type="Proteomes" id="UP000503349">
    <property type="component" value="Chromosome 13"/>
</dbReference>
<dbReference type="InterPro" id="IPR036179">
    <property type="entry name" value="Ig-like_dom_sf"/>
</dbReference>
<name>A0A6G1Q729_CHAAH</name>
<dbReference type="PANTHER" id="PTHR24100">
    <property type="entry name" value="BUTYROPHILIN"/>
    <property type="match status" value="1"/>
</dbReference>
<dbReference type="PANTHER" id="PTHR24100:SF151">
    <property type="entry name" value="ICOS LIGAND"/>
    <property type="match status" value="1"/>
</dbReference>
<keyword evidence="7" id="KW-1185">Reference proteome</keyword>
<protein>
    <submittedName>
        <fullName evidence="6">V-set domain containing T-cell activation inhibitor 1 B7-like protein 4</fullName>
    </submittedName>
</protein>
<feature type="domain" description="Ig-like" evidence="5">
    <location>
        <begin position="1"/>
        <end position="129"/>
    </location>
</feature>
<evidence type="ECO:0000259" key="5">
    <source>
        <dbReference type="PROSITE" id="PS50835"/>
    </source>
</evidence>
<dbReference type="InterPro" id="IPR007110">
    <property type="entry name" value="Ig-like_dom"/>
</dbReference>
<feature type="chain" id="PRO_5026063109" evidence="4">
    <location>
        <begin position="23"/>
        <end position="160"/>
    </location>
</feature>